<evidence type="ECO:0000313" key="2">
    <source>
        <dbReference type="Proteomes" id="UP000015531"/>
    </source>
</evidence>
<reference evidence="1 2" key="1">
    <citation type="journal article" date="2013" name="Genome Announc.">
        <title>Draft Genome Sequence of Sphingobium lactosutens Strain DS20T, Isolated from a Hexachlorocyclohexane Dumpsite.</title>
        <authorList>
            <person name="Kumar R."/>
            <person name="Dwivedi V."/>
            <person name="Negi V."/>
            <person name="Khurana J.P."/>
            <person name="Lal R."/>
        </authorList>
    </citation>
    <scope>NUCLEOTIDE SEQUENCE [LARGE SCALE GENOMIC DNA]</scope>
    <source>
        <strain evidence="1 2">DS20</strain>
    </source>
</reference>
<dbReference type="NCBIfam" id="NF033522">
    <property type="entry name" value="lasso_benenodin"/>
    <property type="match status" value="1"/>
</dbReference>
<keyword evidence="2" id="KW-1185">Reference proteome</keyword>
<protein>
    <recommendedName>
        <fullName evidence="3">Benenodin family lasso peptide</fullName>
    </recommendedName>
</protein>
<dbReference type="Pfam" id="PF24178">
    <property type="entry name" value="Subterisin"/>
    <property type="match status" value="1"/>
</dbReference>
<dbReference type="OrthoDB" id="7596945at2"/>
<dbReference type="AlphaFoldDB" id="T0II37"/>
<evidence type="ECO:0008006" key="3">
    <source>
        <dbReference type="Google" id="ProtNLM"/>
    </source>
</evidence>
<dbReference type="RefSeq" id="WP_021228162.1">
    <property type="nucleotide sequence ID" value="NZ_ATDP01000107.1"/>
</dbReference>
<accession>T0II37</accession>
<organism evidence="1 2">
    <name type="scientific">Sphingobium lactosutens DS20</name>
    <dbReference type="NCBI Taxonomy" id="1331060"/>
    <lineage>
        <taxon>Bacteria</taxon>
        <taxon>Pseudomonadati</taxon>
        <taxon>Pseudomonadota</taxon>
        <taxon>Alphaproteobacteria</taxon>
        <taxon>Sphingomonadales</taxon>
        <taxon>Sphingomonadaceae</taxon>
        <taxon>Sphingobium</taxon>
    </lineage>
</organism>
<proteinExistence type="predicted"/>
<dbReference type="PATRIC" id="fig|1331060.3.peg.4556"/>
<name>T0II37_9SPHN</name>
<evidence type="ECO:0000313" key="1">
    <source>
        <dbReference type="EMBL" id="EQB11375.1"/>
    </source>
</evidence>
<dbReference type="InterPro" id="IPR049805">
    <property type="entry name" value="Lasso_benenodin"/>
</dbReference>
<comment type="caution">
    <text evidence="1">The sequence shown here is derived from an EMBL/GenBank/DDBJ whole genome shotgun (WGS) entry which is preliminary data.</text>
</comment>
<dbReference type="Proteomes" id="UP000015531">
    <property type="component" value="Unassembled WGS sequence"/>
</dbReference>
<sequence>MLKEVTMTEHNEMLEDEAIELGIASVETKGNGLRVIDGISTLQPLAGISDD</sequence>
<dbReference type="EMBL" id="ATDP01000107">
    <property type="protein sequence ID" value="EQB11375.1"/>
    <property type="molecule type" value="Genomic_DNA"/>
</dbReference>
<gene>
    <name evidence="1" type="ORF">RLDS_23520</name>
</gene>